<keyword evidence="6" id="KW-1185">Reference proteome</keyword>
<dbReference type="SMART" id="SM00854">
    <property type="entry name" value="PGA_cap"/>
    <property type="match status" value="1"/>
</dbReference>
<comment type="caution">
    <text evidence="5">The sequence shown here is derived from an EMBL/GenBank/DDBJ whole genome shotgun (WGS) entry which is preliminary data.</text>
</comment>
<evidence type="ECO:0000313" key="5">
    <source>
        <dbReference type="EMBL" id="RDU24427.1"/>
    </source>
</evidence>
<evidence type="ECO:0000259" key="4">
    <source>
        <dbReference type="SMART" id="SM00854"/>
    </source>
</evidence>
<evidence type="ECO:0000256" key="3">
    <source>
        <dbReference type="SAM" id="Phobius"/>
    </source>
</evidence>
<dbReference type="InterPro" id="IPR029052">
    <property type="entry name" value="Metallo-depent_PP-like"/>
</dbReference>
<evidence type="ECO:0000256" key="2">
    <source>
        <dbReference type="SAM" id="MobiDB-lite"/>
    </source>
</evidence>
<protein>
    <submittedName>
        <fullName evidence="5">CapA family protein</fullName>
    </submittedName>
</protein>
<dbReference type="SUPFAM" id="SSF56300">
    <property type="entry name" value="Metallo-dependent phosphatases"/>
    <property type="match status" value="1"/>
</dbReference>
<dbReference type="PANTHER" id="PTHR33393:SF13">
    <property type="entry name" value="PGA BIOSYNTHESIS PROTEIN CAPA"/>
    <property type="match status" value="1"/>
</dbReference>
<feature type="region of interest" description="Disordered" evidence="2">
    <location>
        <begin position="48"/>
        <end position="87"/>
    </location>
</feature>
<comment type="similarity">
    <text evidence="1">Belongs to the CapA family.</text>
</comment>
<dbReference type="CDD" id="cd07381">
    <property type="entry name" value="MPP_CapA"/>
    <property type="match status" value="1"/>
</dbReference>
<keyword evidence="3" id="KW-0812">Transmembrane</keyword>
<name>A0A371AY02_9FIRM</name>
<accession>A0A371AY02</accession>
<dbReference type="InterPro" id="IPR019079">
    <property type="entry name" value="Capsule_synth_CapA"/>
</dbReference>
<dbReference type="Gene3D" id="3.60.21.10">
    <property type="match status" value="1"/>
</dbReference>
<dbReference type="OrthoDB" id="9810906at2"/>
<feature type="compositionally biased region" description="Basic and acidic residues" evidence="2">
    <location>
        <begin position="63"/>
        <end position="87"/>
    </location>
</feature>
<evidence type="ECO:0000256" key="1">
    <source>
        <dbReference type="ARBA" id="ARBA00005662"/>
    </source>
</evidence>
<dbReference type="InterPro" id="IPR052169">
    <property type="entry name" value="CW_Biosynth-Accessory"/>
</dbReference>
<keyword evidence="3" id="KW-1133">Transmembrane helix</keyword>
<evidence type="ECO:0000313" key="6">
    <source>
        <dbReference type="Proteomes" id="UP000255036"/>
    </source>
</evidence>
<dbReference type="AlphaFoldDB" id="A0A371AY02"/>
<feature type="domain" description="Capsule synthesis protein CapA" evidence="4">
    <location>
        <begin position="96"/>
        <end position="337"/>
    </location>
</feature>
<sequence length="404" mass="45783">MGTKRNRKLREKQKKRRRVRMFYRVLRIIIVLFLLGITYLLVQKSANQTKQNKEDTSTSQIRQETDVKDNKSTDKKPVEKNDNPAKTNEKEIKDFTILFTGDILFSQYVLNNESNAGIDGIIADDLQKEMQNAEITMVNQEFPFSTRGAQAEDKQFTFRVNPQKVDLFKQLGIDIVTLANNHSLDFGVDALVDSFATLDQAGIKYVGAGDSLERAKQLEIINAGGRKVGFLAASRVIPEVSWNVENKTPGVFCTYDSTMLVNEIKESKKKCDYTVVYVHWGVERNNTPEEYQKQLAREYIDAGADIVIGSHPHVLQGIEYYNGKPIIYSLGNFIFGRSIEKTAALKVTINSNQESQLQVIPCSASNAYTTKLEDQNAQNLYDYLEGISYSISINEEGKVIRNEE</sequence>
<feature type="transmembrane region" description="Helical" evidence="3">
    <location>
        <begin position="21"/>
        <end position="42"/>
    </location>
</feature>
<dbReference type="EMBL" id="QRCT01000012">
    <property type="protein sequence ID" value="RDU24427.1"/>
    <property type="molecule type" value="Genomic_DNA"/>
</dbReference>
<dbReference type="PANTHER" id="PTHR33393">
    <property type="entry name" value="POLYGLUTAMINE SYNTHESIS ACCESSORY PROTEIN RV0574C-RELATED"/>
    <property type="match status" value="1"/>
</dbReference>
<dbReference type="RefSeq" id="WP_115480660.1">
    <property type="nucleotide sequence ID" value="NZ_QRCT01000012.1"/>
</dbReference>
<dbReference type="Proteomes" id="UP000255036">
    <property type="component" value="Unassembled WGS sequence"/>
</dbReference>
<keyword evidence="3" id="KW-0472">Membrane</keyword>
<reference evidence="5 6" key="1">
    <citation type="submission" date="2018-07" db="EMBL/GenBank/DDBJ databases">
        <title>Anaerosacharophilus polymeroproducens gen. nov. sp. nov., an anaerobic bacterium isolated from salt field.</title>
        <authorList>
            <person name="Kim W."/>
            <person name="Yang S.-H."/>
            <person name="Oh J."/>
            <person name="Lee J.-H."/>
            <person name="Kwon K.K."/>
        </authorList>
    </citation>
    <scope>NUCLEOTIDE SEQUENCE [LARGE SCALE GENOMIC DNA]</scope>
    <source>
        <strain evidence="5 6">MCWD5</strain>
    </source>
</reference>
<gene>
    <name evidence="5" type="ORF">DWV06_02820</name>
</gene>
<dbReference type="Pfam" id="PF09587">
    <property type="entry name" value="PGA_cap"/>
    <property type="match status" value="1"/>
</dbReference>
<proteinExistence type="inferred from homology"/>
<organism evidence="5 6">
    <name type="scientific">Anaerosacchariphilus polymeriproducens</name>
    <dbReference type="NCBI Taxonomy" id="1812858"/>
    <lineage>
        <taxon>Bacteria</taxon>
        <taxon>Bacillati</taxon>
        <taxon>Bacillota</taxon>
        <taxon>Clostridia</taxon>
        <taxon>Lachnospirales</taxon>
        <taxon>Lachnospiraceae</taxon>
        <taxon>Anaerosacchariphilus</taxon>
    </lineage>
</organism>